<feature type="compositionally biased region" description="Low complexity" evidence="2">
    <location>
        <begin position="160"/>
        <end position="173"/>
    </location>
</feature>
<evidence type="ECO:0000256" key="2">
    <source>
        <dbReference type="SAM" id="MobiDB-lite"/>
    </source>
</evidence>
<sequence length="181" mass="19751">MHAADLHLDSPFRGLSKVPYAVRERLKNSTLNALDRLVDTVLREELDFVVLSGDLYDAADRSLRAQLRMQRAMGRLAEAGAQVFVVHGNHDPSGGRSARLDWPANVHVFGTEEVGCAPAYTRGGELAANVYGISYREAAVKDNLALRYRVREGAPFTSPSCTATSTGCKGTTTMRPASWRS</sequence>
<gene>
    <name evidence="4" type="ORF">OMP40_33220</name>
</gene>
<dbReference type="InterPro" id="IPR029052">
    <property type="entry name" value="Metallo-depent_PP-like"/>
</dbReference>
<dbReference type="Gene3D" id="3.60.21.10">
    <property type="match status" value="1"/>
</dbReference>
<dbReference type="Pfam" id="PF00149">
    <property type="entry name" value="Metallophos"/>
    <property type="match status" value="1"/>
</dbReference>
<keyword evidence="4" id="KW-0540">Nuclease</keyword>
<evidence type="ECO:0000259" key="3">
    <source>
        <dbReference type="Pfam" id="PF00149"/>
    </source>
</evidence>
<dbReference type="EMBL" id="JAPDIA010000008">
    <property type="protein sequence ID" value="MDG0813615.1"/>
    <property type="molecule type" value="Genomic_DNA"/>
</dbReference>
<keyword evidence="5" id="KW-1185">Reference proteome</keyword>
<accession>A0A9X4KYK2</accession>
<dbReference type="PANTHER" id="PTHR30337">
    <property type="entry name" value="COMPONENT OF ATP-DEPENDENT DSDNA EXONUCLEASE"/>
    <property type="match status" value="1"/>
</dbReference>
<name>A0A9X4KYK2_9BACL</name>
<feature type="domain" description="Calcineurin-like phosphoesterase" evidence="3">
    <location>
        <begin position="2"/>
        <end position="116"/>
    </location>
</feature>
<dbReference type="GO" id="GO:0004527">
    <property type="term" value="F:exonuclease activity"/>
    <property type="evidence" value="ECO:0007669"/>
    <property type="project" value="UniProtKB-KW"/>
</dbReference>
<dbReference type="PANTHER" id="PTHR30337:SF7">
    <property type="entry name" value="PHOSPHOESTERASE"/>
    <property type="match status" value="1"/>
</dbReference>
<protein>
    <submittedName>
        <fullName evidence="4">DNA repair exonuclease</fullName>
    </submittedName>
</protein>
<dbReference type="Proteomes" id="UP001153404">
    <property type="component" value="Unassembled WGS sequence"/>
</dbReference>
<dbReference type="InterPro" id="IPR041796">
    <property type="entry name" value="Mre11_N"/>
</dbReference>
<dbReference type="AlphaFoldDB" id="A0A9X4KYK2"/>
<comment type="caution">
    <text evidence="4">The sequence shown here is derived from an EMBL/GenBank/DDBJ whole genome shotgun (WGS) entry which is preliminary data.</text>
</comment>
<keyword evidence="4" id="KW-0269">Exonuclease</keyword>
<evidence type="ECO:0000313" key="4">
    <source>
        <dbReference type="EMBL" id="MDG0813615.1"/>
    </source>
</evidence>
<dbReference type="InterPro" id="IPR050535">
    <property type="entry name" value="DNA_Repair-Maintenance_Comp"/>
</dbReference>
<feature type="region of interest" description="Disordered" evidence="2">
    <location>
        <begin position="159"/>
        <end position="181"/>
    </location>
</feature>
<dbReference type="InterPro" id="IPR004843">
    <property type="entry name" value="Calcineurin-like_PHP"/>
</dbReference>
<evidence type="ECO:0000313" key="5">
    <source>
        <dbReference type="Proteomes" id="UP001153404"/>
    </source>
</evidence>
<keyword evidence="1" id="KW-0378">Hydrolase</keyword>
<organism evidence="4 5">
    <name type="scientific">Cohnella rhizosphaerae</name>
    <dbReference type="NCBI Taxonomy" id="1457232"/>
    <lineage>
        <taxon>Bacteria</taxon>
        <taxon>Bacillati</taxon>
        <taxon>Bacillota</taxon>
        <taxon>Bacilli</taxon>
        <taxon>Bacillales</taxon>
        <taxon>Paenibacillaceae</taxon>
        <taxon>Cohnella</taxon>
    </lineage>
</organism>
<evidence type="ECO:0000256" key="1">
    <source>
        <dbReference type="ARBA" id="ARBA00022801"/>
    </source>
</evidence>
<reference evidence="4" key="1">
    <citation type="submission" date="2022-10" db="EMBL/GenBank/DDBJ databases">
        <title>Comparative genomic analysis of Cohnella hashimotonis sp. nov., isolated from the International Space Station.</title>
        <authorList>
            <person name="Simpson A."/>
            <person name="Venkateswaran K."/>
        </authorList>
    </citation>
    <scope>NUCLEOTIDE SEQUENCE</scope>
    <source>
        <strain evidence="4">DSM 28161</strain>
    </source>
</reference>
<dbReference type="SUPFAM" id="SSF56300">
    <property type="entry name" value="Metallo-dependent phosphatases"/>
    <property type="match status" value="1"/>
</dbReference>
<dbReference type="CDD" id="cd00840">
    <property type="entry name" value="MPP_Mre11_N"/>
    <property type="match status" value="1"/>
</dbReference>
<proteinExistence type="predicted"/>